<organism evidence="2 3">
    <name type="scientific">Setaria viridis</name>
    <name type="common">Green bristlegrass</name>
    <name type="synonym">Setaria italica subsp. viridis</name>
    <dbReference type="NCBI Taxonomy" id="4556"/>
    <lineage>
        <taxon>Eukaryota</taxon>
        <taxon>Viridiplantae</taxon>
        <taxon>Streptophyta</taxon>
        <taxon>Embryophyta</taxon>
        <taxon>Tracheophyta</taxon>
        <taxon>Spermatophyta</taxon>
        <taxon>Magnoliopsida</taxon>
        <taxon>Liliopsida</taxon>
        <taxon>Poales</taxon>
        <taxon>Poaceae</taxon>
        <taxon>PACMAD clade</taxon>
        <taxon>Panicoideae</taxon>
        <taxon>Panicodae</taxon>
        <taxon>Paniceae</taxon>
        <taxon>Cenchrinae</taxon>
        <taxon>Setaria</taxon>
    </lineage>
</organism>
<evidence type="ECO:0000256" key="1">
    <source>
        <dbReference type="SAM" id="MobiDB-lite"/>
    </source>
</evidence>
<proteinExistence type="predicted"/>
<name>A0A4U6UNH3_SETVI</name>
<dbReference type="Proteomes" id="UP000298652">
    <property type="component" value="Chromosome 5"/>
</dbReference>
<protein>
    <submittedName>
        <fullName evidence="2">Uncharacterized protein</fullName>
    </submittedName>
</protein>
<evidence type="ECO:0000313" key="2">
    <source>
        <dbReference type="EMBL" id="TKW15539.1"/>
    </source>
</evidence>
<sequence>MAADPRSDDATGRTGSWTAQTSDARRRGGPCGRCARSPWPPCEGRGSARMENAGCAAPDSGAPTVPPCRFGSSSHVFVRWTWTGYSDSLSANSADPQCPHQASIYDEKGQGKEQRLCSSPYLAYIN</sequence>
<accession>A0A4U6UNH3</accession>
<dbReference type="AlphaFoldDB" id="A0A4U6UNH3"/>
<dbReference type="EMBL" id="CM016556">
    <property type="protein sequence ID" value="TKW15539.1"/>
    <property type="molecule type" value="Genomic_DNA"/>
</dbReference>
<feature type="compositionally biased region" description="Basic and acidic residues" evidence="1">
    <location>
        <begin position="1"/>
        <end position="11"/>
    </location>
</feature>
<feature type="region of interest" description="Disordered" evidence="1">
    <location>
        <begin position="1"/>
        <end position="34"/>
    </location>
</feature>
<gene>
    <name evidence="2" type="ORF">SEVIR_5G243900v2</name>
</gene>
<reference evidence="2" key="1">
    <citation type="submission" date="2019-03" db="EMBL/GenBank/DDBJ databases">
        <title>WGS assembly of Setaria viridis.</title>
        <authorList>
            <person name="Huang P."/>
            <person name="Jenkins J."/>
            <person name="Grimwood J."/>
            <person name="Barry K."/>
            <person name="Healey A."/>
            <person name="Mamidi S."/>
            <person name="Sreedasyam A."/>
            <person name="Shu S."/>
            <person name="Feldman M."/>
            <person name="Wu J."/>
            <person name="Yu Y."/>
            <person name="Chen C."/>
            <person name="Johnson J."/>
            <person name="Rokhsar D."/>
            <person name="Baxter I."/>
            <person name="Schmutz J."/>
            <person name="Brutnell T."/>
            <person name="Kellogg E."/>
        </authorList>
    </citation>
    <scope>NUCLEOTIDE SEQUENCE [LARGE SCALE GENOMIC DNA]</scope>
</reference>
<evidence type="ECO:0000313" key="3">
    <source>
        <dbReference type="Proteomes" id="UP000298652"/>
    </source>
</evidence>
<keyword evidence="3" id="KW-1185">Reference proteome</keyword>
<feature type="compositionally biased region" description="Polar residues" evidence="1">
    <location>
        <begin position="13"/>
        <end position="22"/>
    </location>
</feature>
<dbReference type="Gramene" id="TKW15539">
    <property type="protein sequence ID" value="TKW15539"/>
    <property type="gene ID" value="SEVIR_5G243900v2"/>
</dbReference>